<organism evidence="1 2">
    <name type="scientific">Melia azedarach</name>
    <name type="common">Chinaberry tree</name>
    <dbReference type="NCBI Taxonomy" id="155640"/>
    <lineage>
        <taxon>Eukaryota</taxon>
        <taxon>Viridiplantae</taxon>
        <taxon>Streptophyta</taxon>
        <taxon>Embryophyta</taxon>
        <taxon>Tracheophyta</taxon>
        <taxon>Spermatophyta</taxon>
        <taxon>Magnoliopsida</taxon>
        <taxon>eudicotyledons</taxon>
        <taxon>Gunneridae</taxon>
        <taxon>Pentapetalae</taxon>
        <taxon>rosids</taxon>
        <taxon>malvids</taxon>
        <taxon>Sapindales</taxon>
        <taxon>Meliaceae</taxon>
        <taxon>Melia</taxon>
    </lineage>
</organism>
<sequence>MGVAKAWRFSLVSANLALLQQQNGCSSSNCNGNTKQFVLWRWRPYVLQRRKISWSLICGLMLFALGLISLFTGHVASDLEWYSQRLGKPNFYSKLKDGIVRRNAPIDIWKSKYSKYYYGCSERSKKFRHAKSERSSNGYLLIAASGGLNQQRTGITDAVVVARILNATLVVPELDHHSYWKDDSDFANIFDVDYFTSSLAKDVTIVKRVPDKVMRSMEKPPYTMRVPRKSTPEYYLDQVLPILLRRRVVQLTKFDYRLANDLDEELQKMRCRVNYQALRFTKPIRELGQKVVMRMRKMEKRFIAVHLRFEPDMLAFSGCYYGGGDKERYELGEIRKRWTTLPDLSPDGERKRGKCPLTPHEVGLMLRALGFANDTYLYVASGEIYGGEDTLRPLRELFPNFYTKEMLASEELKPFLPFSSRLAAIDYIVCDESDVFVTNNNGNMAKILAGRRRYMGHKRSIRPNAKRLSALFMARDQMDWETFARKVKSCQRGFMGEPDEMKPGRGEFHEYPYSCICERPMADDINNDRDRHIDKASKNLIAKVQSKDGGNQGENRSKKKSVVEKPITSVDNEGDELFPD</sequence>
<gene>
    <name evidence="1" type="ORF">OWV82_014923</name>
</gene>
<reference evidence="1 2" key="1">
    <citation type="journal article" date="2023" name="Science">
        <title>Complex scaffold remodeling in plant triterpene biosynthesis.</title>
        <authorList>
            <person name="De La Pena R."/>
            <person name="Hodgson H."/>
            <person name="Liu J.C."/>
            <person name="Stephenson M.J."/>
            <person name="Martin A.C."/>
            <person name="Owen C."/>
            <person name="Harkess A."/>
            <person name="Leebens-Mack J."/>
            <person name="Jimenez L.E."/>
            <person name="Osbourn A."/>
            <person name="Sattely E.S."/>
        </authorList>
    </citation>
    <scope>NUCLEOTIDE SEQUENCE [LARGE SCALE GENOMIC DNA]</scope>
    <source>
        <strain evidence="2">cv. JPN11</strain>
        <tissue evidence="1">Leaf</tissue>
    </source>
</reference>
<proteinExistence type="predicted"/>
<evidence type="ECO:0000313" key="2">
    <source>
        <dbReference type="Proteomes" id="UP001164539"/>
    </source>
</evidence>
<evidence type="ECO:0000313" key="1">
    <source>
        <dbReference type="EMBL" id="KAJ4712736.1"/>
    </source>
</evidence>
<keyword evidence="2" id="KW-1185">Reference proteome</keyword>
<dbReference type="EMBL" id="CM051401">
    <property type="protein sequence ID" value="KAJ4712736.1"/>
    <property type="molecule type" value="Genomic_DNA"/>
</dbReference>
<dbReference type="Proteomes" id="UP001164539">
    <property type="component" value="Chromosome 8"/>
</dbReference>
<comment type="caution">
    <text evidence="1">The sequence shown here is derived from an EMBL/GenBank/DDBJ whole genome shotgun (WGS) entry which is preliminary data.</text>
</comment>
<protein>
    <submittedName>
        <fullName evidence="1">O-fucosyltransferase family protein</fullName>
    </submittedName>
</protein>
<accession>A0ACC1XMV0</accession>
<name>A0ACC1XMV0_MELAZ</name>